<reference evidence="1 2" key="1">
    <citation type="journal article" date="2025" name="Microbiol. Resour. Announc.">
        <title>Draft genome sequences for Neonectria magnoliae and Neonectria punicea, canker pathogens of Liriodendron tulipifera and Acer saccharum in West Virginia.</title>
        <authorList>
            <person name="Petronek H.M."/>
            <person name="Kasson M.T."/>
            <person name="Metheny A.M."/>
            <person name="Stauder C.M."/>
            <person name="Lovett B."/>
            <person name="Lynch S.C."/>
            <person name="Garnas J.R."/>
            <person name="Kasson L.R."/>
            <person name="Stajich J.E."/>
        </authorList>
    </citation>
    <scope>NUCLEOTIDE SEQUENCE [LARGE SCALE GENOMIC DNA]</scope>
    <source>
        <strain evidence="1 2">NRRL 64651</strain>
    </source>
</reference>
<dbReference type="EMBL" id="JAZAVK010000041">
    <property type="protein sequence ID" value="KAK7428433.1"/>
    <property type="molecule type" value="Genomic_DNA"/>
</dbReference>
<proteinExistence type="predicted"/>
<evidence type="ECO:0000313" key="2">
    <source>
        <dbReference type="Proteomes" id="UP001498421"/>
    </source>
</evidence>
<dbReference type="Proteomes" id="UP001498421">
    <property type="component" value="Unassembled WGS sequence"/>
</dbReference>
<protein>
    <submittedName>
        <fullName evidence="1">Uncharacterized protein</fullName>
    </submittedName>
</protein>
<gene>
    <name evidence="1" type="ORF">QQZ08_005052</name>
</gene>
<name>A0ABR1I6B0_9HYPO</name>
<accession>A0ABR1I6B0</accession>
<evidence type="ECO:0000313" key="1">
    <source>
        <dbReference type="EMBL" id="KAK7428433.1"/>
    </source>
</evidence>
<organism evidence="1 2">
    <name type="scientific">Neonectria magnoliae</name>
    <dbReference type="NCBI Taxonomy" id="2732573"/>
    <lineage>
        <taxon>Eukaryota</taxon>
        <taxon>Fungi</taxon>
        <taxon>Dikarya</taxon>
        <taxon>Ascomycota</taxon>
        <taxon>Pezizomycotina</taxon>
        <taxon>Sordariomycetes</taxon>
        <taxon>Hypocreomycetidae</taxon>
        <taxon>Hypocreales</taxon>
        <taxon>Nectriaceae</taxon>
        <taxon>Neonectria</taxon>
    </lineage>
</organism>
<keyword evidence="2" id="KW-1185">Reference proteome</keyword>
<comment type="caution">
    <text evidence="1">The sequence shown here is derived from an EMBL/GenBank/DDBJ whole genome shotgun (WGS) entry which is preliminary data.</text>
</comment>
<sequence length="283" mass="31398">MDSSQDEILGSYVERASNFDLEIDLGIKNINEEDYNRKKISQQDLGSLSLVSSLTRVQYGSWEDAQACLIGFRFQFHDGNAHTLRFRKAKMTIEFQARPVSSPDKDPAVVNYGPKKMRAVPTEEQREWQYLGTISAKASMGAFQAGPEISAGVGGSYPRRYAAEIESDDWGDRKHRAPNCVKIWMHEDKKQEDGLPTELLAAVVIALDGPSTATVHVQADALFNIVAWPWTKDDPVLLQPGVGLGQPVGGTGNVDFSKLTDENWLGLVTPGLNHRDTLHSLWE</sequence>